<dbReference type="PRINTS" id="PR00996">
    <property type="entry name" value="CHERMTFRASE"/>
</dbReference>
<evidence type="ECO:0000256" key="4">
    <source>
        <dbReference type="ARBA" id="ARBA00022679"/>
    </source>
</evidence>
<dbReference type="EMBL" id="LR586016">
    <property type="protein sequence ID" value="VIP02252.1"/>
    <property type="molecule type" value="Genomic_DNA"/>
</dbReference>
<dbReference type="Gene3D" id="1.10.155.10">
    <property type="entry name" value="Chemotaxis receptor methyltransferase CheR, N-terminal domain"/>
    <property type="match status" value="1"/>
</dbReference>
<dbReference type="InterPro" id="IPR022642">
    <property type="entry name" value="CheR_C"/>
</dbReference>
<evidence type="ECO:0000256" key="5">
    <source>
        <dbReference type="ARBA" id="ARBA00022691"/>
    </source>
</evidence>
<evidence type="ECO:0000313" key="8">
    <source>
        <dbReference type="Proteomes" id="UP000464378"/>
    </source>
</evidence>
<dbReference type="EC" id="2.1.1.80" evidence="2"/>
<proteinExistence type="predicted"/>
<protein>
    <recommendedName>
        <fullName evidence="2">protein-glutamate O-methyltransferase</fullName>
        <ecNumber evidence="2">2.1.1.80</ecNumber>
    </recommendedName>
</protein>
<dbReference type="GO" id="GO:0032259">
    <property type="term" value="P:methylation"/>
    <property type="evidence" value="ECO:0007669"/>
    <property type="project" value="UniProtKB-KW"/>
</dbReference>
<dbReference type="Gene3D" id="3.40.50.150">
    <property type="entry name" value="Vaccinia Virus protein VP39"/>
    <property type="match status" value="1"/>
</dbReference>
<dbReference type="InterPro" id="IPR022641">
    <property type="entry name" value="CheR_N"/>
</dbReference>
<sequence>MILTEHASEEIRQQIHRLCGIHLQRDKDYLLVQRLSPLLAQHECRNWEELANRLRGSAVRCDLHQAVVEAITTPETSFFRDGHPFEAIRQQILPPHLASGHGMRIWSVACSTGQEPYSIAMLLRELRATTEGLPRISADRITATDISQRCLSIAQAGIYTPHEVQRGLSEIRLHRHFRPVGTNWQIRDEMRQMVQFSMLNLIESWPDFVGFDLILCRNVLIYFDLPTRTQILRRLCQLLPIGGWLILGAAENLLQISLPLEPVRVGLTTLYRRSG</sequence>
<accession>A0A6C2YMW4</accession>
<dbReference type="AlphaFoldDB" id="A0A6C2YMW4"/>
<evidence type="ECO:0000259" key="6">
    <source>
        <dbReference type="PROSITE" id="PS50123"/>
    </source>
</evidence>
<dbReference type="EMBL" id="LR593887">
    <property type="protein sequence ID" value="VTS00843.1"/>
    <property type="molecule type" value="Genomic_DNA"/>
</dbReference>
<name>A0A6C2YMW4_9BACT</name>
<feature type="domain" description="CheR-type methyltransferase" evidence="6">
    <location>
        <begin position="1"/>
        <end position="275"/>
    </location>
</feature>
<comment type="catalytic activity">
    <reaction evidence="1">
        <text>L-glutamyl-[protein] + S-adenosyl-L-methionine = [protein]-L-glutamate 5-O-methyl ester + S-adenosyl-L-homocysteine</text>
        <dbReference type="Rhea" id="RHEA:24452"/>
        <dbReference type="Rhea" id="RHEA-COMP:10208"/>
        <dbReference type="Rhea" id="RHEA-COMP:10311"/>
        <dbReference type="ChEBI" id="CHEBI:29973"/>
        <dbReference type="ChEBI" id="CHEBI:57856"/>
        <dbReference type="ChEBI" id="CHEBI:59789"/>
        <dbReference type="ChEBI" id="CHEBI:82795"/>
        <dbReference type="EC" id="2.1.1.80"/>
    </reaction>
</comment>
<dbReference type="PANTHER" id="PTHR24422:SF21">
    <property type="entry name" value="CHEMOTAXIS PROTEIN METHYLTRANSFERASE 1"/>
    <property type="match status" value="1"/>
</dbReference>
<dbReference type="PANTHER" id="PTHR24422">
    <property type="entry name" value="CHEMOTAXIS PROTEIN METHYLTRANSFERASE"/>
    <property type="match status" value="1"/>
</dbReference>
<dbReference type="InParanoid" id="A0A6C2YMW4"/>
<evidence type="ECO:0000256" key="2">
    <source>
        <dbReference type="ARBA" id="ARBA00012534"/>
    </source>
</evidence>
<dbReference type="SMART" id="SM00138">
    <property type="entry name" value="MeTrc"/>
    <property type="match status" value="1"/>
</dbReference>
<dbReference type="SUPFAM" id="SSF47757">
    <property type="entry name" value="Chemotaxis receptor methyltransferase CheR, N-terminal domain"/>
    <property type="match status" value="1"/>
</dbReference>
<evidence type="ECO:0000313" key="7">
    <source>
        <dbReference type="EMBL" id="VIP02252.1"/>
    </source>
</evidence>
<dbReference type="RefSeq" id="WP_162657446.1">
    <property type="nucleotide sequence ID" value="NZ_LR593887.1"/>
</dbReference>
<dbReference type="FunCoup" id="A0A6C2YMW4">
    <property type="interactions" value="176"/>
</dbReference>
<dbReference type="SUPFAM" id="SSF53335">
    <property type="entry name" value="S-adenosyl-L-methionine-dependent methyltransferases"/>
    <property type="match status" value="1"/>
</dbReference>
<keyword evidence="4 7" id="KW-0808">Transferase</keyword>
<dbReference type="InterPro" id="IPR029063">
    <property type="entry name" value="SAM-dependent_MTases_sf"/>
</dbReference>
<reference evidence="7" key="1">
    <citation type="submission" date="2019-04" db="EMBL/GenBank/DDBJ databases">
        <authorList>
            <consortium name="Science for Life Laboratories"/>
        </authorList>
    </citation>
    <scope>NUCLEOTIDE SEQUENCE</scope>
    <source>
        <strain evidence="7">MBLW1</strain>
    </source>
</reference>
<dbReference type="CDD" id="cd02440">
    <property type="entry name" value="AdoMet_MTases"/>
    <property type="match status" value="1"/>
</dbReference>
<keyword evidence="5" id="KW-0949">S-adenosyl-L-methionine</keyword>
<organism evidence="7">
    <name type="scientific">Tuwongella immobilis</name>
    <dbReference type="NCBI Taxonomy" id="692036"/>
    <lineage>
        <taxon>Bacteria</taxon>
        <taxon>Pseudomonadati</taxon>
        <taxon>Planctomycetota</taxon>
        <taxon>Planctomycetia</taxon>
        <taxon>Gemmatales</taxon>
        <taxon>Gemmataceae</taxon>
        <taxon>Tuwongella</taxon>
    </lineage>
</organism>
<keyword evidence="3 7" id="KW-0489">Methyltransferase</keyword>
<dbReference type="Proteomes" id="UP000464378">
    <property type="component" value="Chromosome"/>
</dbReference>
<evidence type="ECO:0000256" key="3">
    <source>
        <dbReference type="ARBA" id="ARBA00022603"/>
    </source>
</evidence>
<dbReference type="PROSITE" id="PS50123">
    <property type="entry name" value="CHER"/>
    <property type="match status" value="1"/>
</dbReference>
<dbReference type="KEGG" id="tim:GMBLW1_17080"/>
<dbReference type="GO" id="GO:0008983">
    <property type="term" value="F:protein-glutamate O-methyltransferase activity"/>
    <property type="evidence" value="ECO:0007669"/>
    <property type="project" value="UniProtKB-EC"/>
</dbReference>
<evidence type="ECO:0000256" key="1">
    <source>
        <dbReference type="ARBA" id="ARBA00001541"/>
    </source>
</evidence>
<dbReference type="InterPro" id="IPR036804">
    <property type="entry name" value="CheR_N_sf"/>
</dbReference>
<dbReference type="Pfam" id="PF03705">
    <property type="entry name" value="CheR_N"/>
    <property type="match status" value="1"/>
</dbReference>
<dbReference type="Pfam" id="PF01739">
    <property type="entry name" value="CheR"/>
    <property type="match status" value="1"/>
</dbReference>
<dbReference type="InterPro" id="IPR000780">
    <property type="entry name" value="CheR_MeTrfase"/>
</dbReference>
<keyword evidence="8" id="KW-1185">Reference proteome</keyword>
<gene>
    <name evidence="7" type="ORF">GMBLW1_17080</name>
</gene>
<dbReference type="InterPro" id="IPR050903">
    <property type="entry name" value="Bact_Chemotaxis_MeTrfase"/>
</dbReference>